<dbReference type="Pfam" id="PF00011">
    <property type="entry name" value="HSP20"/>
    <property type="match status" value="1"/>
</dbReference>
<dbReference type="GO" id="GO:0009408">
    <property type="term" value="P:response to heat"/>
    <property type="evidence" value="ECO:0007669"/>
    <property type="project" value="TreeGrafter"/>
</dbReference>
<dbReference type="CDD" id="cd06526">
    <property type="entry name" value="metazoan_ACD"/>
    <property type="match status" value="1"/>
</dbReference>
<dbReference type="GO" id="GO:0005634">
    <property type="term" value="C:nucleus"/>
    <property type="evidence" value="ECO:0007669"/>
    <property type="project" value="TreeGrafter"/>
</dbReference>
<dbReference type="InterPro" id="IPR002068">
    <property type="entry name" value="A-crystallin/Hsp20_dom"/>
</dbReference>
<dbReference type="Gene3D" id="2.60.40.790">
    <property type="match status" value="1"/>
</dbReference>
<proteinExistence type="inferred from homology"/>
<dbReference type="PANTHER" id="PTHR45640:SF26">
    <property type="entry name" value="RE23625P"/>
    <property type="match status" value="1"/>
</dbReference>
<dbReference type="InterPro" id="IPR008978">
    <property type="entry name" value="HSP20-like_chaperone"/>
</dbReference>
<comment type="caution">
    <text evidence="4">The sequence shown here is derived from an EMBL/GenBank/DDBJ whole genome shotgun (WGS) entry which is preliminary data.</text>
</comment>
<comment type="similarity">
    <text evidence="1 2">Belongs to the small heat shock protein (HSP20) family.</text>
</comment>
<organism evidence="4 5">
    <name type="scientific">Armadillidium nasatum</name>
    <dbReference type="NCBI Taxonomy" id="96803"/>
    <lineage>
        <taxon>Eukaryota</taxon>
        <taxon>Metazoa</taxon>
        <taxon>Ecdysozoa</taxon>
        <taxon>Arthropoda</taxon>
        <taxon>Crustacea</taxon>
        <taxon>Multicrustacea</taxon>
        <taxon>Malacostraca</taxon>
        <taxon>Eumalacostraca</taxon>
        <taxon>Peracarida</taxon>
        <taxon>Isopoda</taxon>
        <taxon>Oniscidea</taxon>
        <taxon>Crinocheta</taxon>
        <taxon>Armadillidiidae</taxon>
        <taxon>Armadillidium</taxon>
    </lineage>
</organism>
<dbReference type="GO" id="GO:0005737">
    <property type="term" value="C:cytoplasm"/>
    <property type="evidence" value="ECO:0007669"/>
    <property type="project" value="TreeGrafter"/>
</dbReference>
<evidence type="ECO:0000313" key="5">
    <source>
        <dbReference type="Proteomes" id="UP000326759"/>
    </source>
</evidence>
<reference evidence="4 5" key="1">
    <citation type="journal article" date="2019" name="PLoS Biol.">
        <title>Sex chromosomes control vertical transmission of feminizing Wolbachia symbionts in an isopod.</title>
        <authorList>
            <person name="Becking T."/>
            <person name="Chebbi M.A."/>
            <person name="Giraud I."/>
            <person name="Moumen B."/>
            <person name="Laverre T."/>
            <person name="Caubet Y."/>
            <person name="Peccoud J."/>
            <person name="Gilbert C."/>
            <person name="Cordaux R."/>
        </authorList>
    </citation>
    <scope>NUCLEOTIDE SEQUENCE [LARGE SCALE GENOMIC DNA]</scope>
    <source>
        <strain evidence="4">ANa2</strain>
        <tissue evidence="4">Whole body excluding digestive tract and cuticle</tissue>
    </source>
</reference>
<gene>
    <name evidence="4" type="ORF">Anas_05460</name>
</gene>
<evidence type="ECO:0000256" key="2">
    <source>
        <dbReference type="RuleBase" id="RU003616"/>
    </source>
</evidence>
<accession>A0A5N5SUK5</accession>
<keyword evidence="5" id="KW-1185">Reference proteome</keyword>
<dbReference type="AlphaFoldDB" id="A0A5N5SUK5"/>
<sequence length="196" mass="22753">MLRKGLRLVPRFQFLLWDKSGKNFRKIHAPLAAVRYCHHQRRHDPFSQMESFIRDMEKKFWGDFSQNFPWFSSSRPRFPRFGFPSESREVGTFSQGIGGPSDLSTSDKFKYAFNFPNAKPDDIKVTLKDRVITVEAKIEDASENSKMNQSFYFQYTLPESIDVEALESVFTHDGVLTIEAPQTSSEGPRTINIKRE</sequence>
<evidence type="ECO:0000259" key="3">
    <source>
        <dbReference type="PROSITE" id="PS01031"/>
    </source>
</evidence>
<dbReference type="Proteomes" id="UP000326759">
    <property type="component" value="Unassembled WGS sequence"/>
</dbReference>
<dbReference type="PANTHER" id="PTHR45640">
    <property type="entry name" value="HEAT SHOCK PROTEIN HSP-12.2-RELATED"/>
    <property type="match status" value="1"/>
</dbReference>
<dbReference type="SUPFAM" id="SSF49764">
    <property type="entry name" value="HSP20-like chaperones"/>
    <property type="match status" value="1"/>
</dbReference>
<name>A0A5N5SUK5_9CRUS</name>
<dbReference type="PROSITE" id="PS01031">
    <property type="entry name" value="SHSP"/>
    <property type="match status" value="1"/>
</dbReference>
<dbReference type="InterPro" id="IPR001436">
    <property type="entry name" value="Alpha-crystallin/sHSP_animal"/>
</dbReference>
<evidence type="ECO:0000256" key="1">
    <source>
        <dbReference type="PROSITE-ProRule" id="PRU00285"/>
    </source>
</evidence>
<evidence type="ECO:0000313" key="4">
    <source>
        <dbReference type="EMBL" id="KAB7497904.1"/>
    </source>
</evidence>
<keyword evidence="4" id="KW-0346">Stress response</keyword>
<dbReference type="EMBL" id="SEYY01019770">
    <property type="protein sequence ID" value="KAB7497904.1"/>
    <property type="molecule type" value="Genomic_DNA"/>
</dbReference>
<protein>
    <submittedName>
        <fullName evidence="4">Heat shock protein</fullName>
    </submittedName>
</protein>
<feature type="domain" description="SHSP" evidence="3">
    <location>
        <begin position="88"/>
        <end position="196"/>
    </location>
</feature>
<dbReference type="GO" id="GO:0042026">
    <property type="term" value="P:protein refolding"/>
    <property type="evidence" value="ECO:0007669"/>
    <property type="project" value="TreeGrafter"/>
</dbReference>
<dbReference type="OrthoDB" id="1431247at2759"/>
<dbReference type="GO" id="GO:0051082">
    <property type="term" value="F:unfolded protein binding"/>
    <property type="evidence" value="ECO:0007669"/>
    <property type="project" value="TreeGrafter"/>
</dbReference>